<dbReference type="GeneID" id="36579465"/>
<proteinExistence type="predicted"/>
<evidence type="ECO:0000313" key="2">
    <source>
        <dbReference type="EMBL" id="PMD52313.1"/>
    </source>
</evidence>
<sequence>MAEEDVVEEITSFGRSRGKPWMDRCWIRNRKEVKHKLGKDNPIRRPAQVHSLDTPRNPDTRTRSRNLRKQRKQELSKTCVLKEIRRRWTVTFRVVLAVPCISLGLKYSLFLSRPLLPLGSKLFPLLLECRIFSPDIVDDPQLALFVRDKIQKSCVDFFFFLNLC</sequence>
<reference evidence="2 3" key="1">
    <citation type="submission" date="2016-04" db="EMBL/GenBank/DDBJ databases">
        <title>A degradative enzymes factory behind the ericoid mycorrhizal symbiosis.</title>
        <authorList>
            <consortium name="DOE Joint Genome Institute"/>
            <person name="Martino E."/>
            <person name="Morin E."/>
            <person name="Grelet G."/>
            <person name="Kuo A."/>
            <person name="Kohler A."/>
            <person name="Daghino S."/>
            <person name="Barry K."/>
            <person name="Choi C."/>
            <person name="Cichocki N."/>
            <person name="Clum A."/>
            <person name="Copeland A."/>
            <person name="Hainaut M."/>
            <person name="Haridas S."/>
            <person name="Labutti K."/>
            <person name="Lindquist E."/>
            <person name="Lipzen A."/>
            <person name="Khouja H.-R."/>
            <person name="Murat C."/>
            <person name="Ohm R."/>
            <person name="Olson A."/>
            <person name="Spatafora J."/>
            <person name="Veneault-Fourrey C."/>
            <person name="Henrissat B."/>
            <person name="Grigoriev I."/>
            <person name="Martin F."/>
            <person name="Perotto S."/>
        </authorList>
    </citation>
    <scope>NUCLEOTIDE SEQUENCE [LARGE SCALE GENOMIC DNA]</scope>
    <source>
        <strain evidence="2 3">E</strain>
    </source>
</reference>
<dbReference type="EMBL" id="KZ613912">
    <property type="protein sequence ID" value="PMD52313.1"/>
    <property type="molecule type" value="Genomic_DNA"/>
</dbReference>
<dbReference type="Proteomes" id="UP000235371">
    <property type="component" value="Unassembled WGS sequence"/>
</dbReference>
<evidence type="ECO:0000313" key="3">
    <source>
        <dbReference type="Proteomes" id="UP000235371"/>
    </source>
</evidence>
<dbReference type="RefSeq" id="XP_024729217.1">
    <property type="nucleotide sequence ID" value="XM_024871383.1"/>
</dbReference>
<feature type="region of interest" description="Disordered" evidence="1">
    <location>
        <begin position="37"/>
        <end position="71"/>
    </location>
</feature>
<dbReference type="InParanoid" id="A0A2J6SNI7"/>
<dbReference type="AlphaFoldDB" id="A0A2J6SNI7"/>
<organism evidence="2 3">
    <name type="scientific">Hyaloscypha bicolor E</name>
    <dbReference type="NCBI Taxonomy" id="1095630"/>
    <lineage>
        <taxon>Eukaryota</taxon>
        <taxon>Fungi</taxon>
        <taxon>Dikarya</taxon>
        <taxon>Ascomycota</taxon>
        <taxon>Pezizomycotina</taxon>
        <taxon>Leotiomycetes</taxon>
        <taxon>Helotiales</taxon>
        <taxon>Hyaloscyphaceae</taxon>
        <taxon>Hyaloscypha</taxon>
        <taxon>Hyaloscypha bicolor</taxon>
    </lineage>
</organism>
<keyword evidence="3" id="KW-1185">Reference proteome</keyword>
<protein>
    <submittedName>
        <fullName evidence="2">Uncharacterized protein</fullName>
    </submittedName>
</protein>
<accession>A0A2J6SNI7</accession>
<gene>
    <name evidence="2" type="ORF">K444DRAFT_258469</name>
</gene>
<evidence type="ECO:0000256" key="1">
    <source>
        <dbReference type="SAM" id="MobiDB-lite"/>
    </source>
</evidence>
<name>A0A2J6SNI7_9HELO</name>